<comment type="caution">
    <text evidence="2">The sequence shown here is derived from an EMBL/GenBank/DDBJ whole genome shotgun (WGS) entry which is preliminary data.</text>
</comment>
<evidence type="ECO:0000256" key="1">
    <source>
        <dbReference type="SAM" id="Phobius"/>
    </source>
</evidence>
<keyword evidence="3" id="KW-1185">Reference proteome</keyword>
<feature type="transmembrane region" description="Helical" evidence="1">
    <location>
        <begin position="32"/>
        <end position="51"/>
    </location>
</feature>
<name>A0A3M8H7Z2_9BACI</name>
<reference evidence="2 3" key="1">
    <citation type="journal article" date="2014" name="Int. J. Syst. Evol. Microbiol.">
        <title>Lysinibacillus halotolerans sp. nov., isolated from saline-alkaline soil.</title>
        <authorList>
            <person name="Kong D."/>
            <person name="Wang Y."/>
            <person name="Zhao B."/>
            <person name="Li Y."/>
            <person name="Song J."/>
            <person name="Zhai Y."/>
            <person name="Zhang C."/>
            <person name="Wang H."/>
            <person name="Chen X."/>
            <person name="Zhao B."/>
            <person name="Ruan Z."/>
        </authorList>
    </citation>
    <scope>NUCLEOTIDE SEQUENCE [LARGE SCALE GENOMIC DNA]</scope>
    <source>
        <strain evidence="2 3">MCCC 1A12703</strain>
    </source>
</reference>
<protein>
    <submittedName>
        <fullName evidence="2">Uncharacterized protein</fullName>
    </submittedName>
</protein>
<keyword evidence="1" id="KW-0812">Transmembrane</keyword>
<dbReference type="EMBL" id="RHLQ01000024">
    <property type="protein sequence ID" value="RNC98552.1"/>
    <property type="molecule type" value="Genomic_DNA"/>
</dbReference>
<dbReference type="RefSeq" id="WP_122972270.1">
    <property type="nucleotide sequence ID" value="NZ_RHLQ01000024.1"/>
</dbReference>
<keyword evidence="1" id="KW-1133">Transmembrane helix</keyword>
<accession>A0A3M8H7Z2</accession>
<evidence type="ECO:0000313" key="2">
    <source>
        <dbReference type="EMBL" id="RNC98552.1"/>
    </source>
</evidence>
<sequence>MLKKLWVLALLCSTGSILVVLGSILKVHVILQLAMLLCGLILCVVGIFALIKSLLDEKSK</sequence>
<dbReference type="AlphaFoldDB" id="A0A3M8H7Z2"/>
<proteinExistence type="predicted"/>
<evidence type="ECO:0000313" key="3">
    <source>
        <dbReference type="Proteomes" id="UP000279909"/>
    </source>
</evidence>
<organism evidence="2 3">
    <name type="scientific">Lysinibacillus halotolerans</name>
    <dbReference type="NCBI Taxonomy" id="1368476"/>
    <lineage>
        <taxon>Bacteria</taxon>
        <taxon>Bacillati</taxon>
        <taxon>Bacillota</taxon>
        <taxon>Bacilli</taxon>
        <taxon>Bacillales</taxon>
        <taxon>Bacillaceae</taxon>
        <taxon>Lysinibacillus</taxon>
    </lineage>
</organism>
<dbReference type="Proteomes" id="UP000279909">
    <property type="component" value="Unassembled WGS sequence"/>
</dbReference>
<gene>
    <name evidence="2" type="ORF">EC501_10600</name>
</gene>
<keyword evidence="1" id="KW-0472">Membrane</keyword>